<organism evidence="7 8">
    <name type="scientific">Hwanghaeella grinnelliae</name>
    <dbReference type="NCBI Taxonomy" id="2500179"/>
    <lineage>
        <taxon>Bacteria</taxon>
        <taxon>Pseudomonadati</taxon>
        <taxon>Pseudomonadota</taxon>
        <taxon>Alphaproteobacteria</taxon>
        <taxon>Rhodospirillales</taxon>
        <taxon>Rhodospirillaceae</taxon>
        <taxon>Hwanghaeella</taxon>
    </lineage>
</organism>
<feature type="compositionally biased region" description="Basic and acidic residues" evidence="2">
    <location>
        <begin position="1236"/>
        <end position="1251"/>
    </location>
</feature>
<evidence type="ECO:0000259" key="3">
    <source>
        <dbReference type="Pfam" id="PF01968"/>
    </source>
</evidence>
<reference evidence="8" key="1">
    <citation type="submission" date="2019-01" db="EMBL/GenBank/DDBJ databases">
        <title>Gri0909 isolated from a small marine red alga.</title>
        <authorList>
            <person name="Kim J."/>
            <person name="Jeong S.E."/>
            <person name="Jeon C.O."/>
        </authorList>
    </citation>
    <scope>NUCLEOTIDE SEQUENCE [LARGE SCALE GENOMIC DNA]</scope>
    <source>
        <strain evidence="8">Gri0909</strain>
    </source>
</reference>
<evidence type="ECO:0000313" key="7">
    <source>
        <dbReference type="EMBL" id="RVU35902.1"/>
    </source>
</evidence>
<feature type="domain" description="Hydantoinase A/oxoprolinase" evidence="3">
    <location>
        <begin position="215"/>
        <end position="511"/>
    </location>
</feature>
<evidence type="ECO:0000259" key="6">
    <source>
        <dbReference type="Pfam" id="PF19278"/>
    </source>
</evidence>
<dbReference type="PANTHER" id="PTHR11365">
    <property type="entry name" value="5-OXOPROLINASE RELATED"/>
    <property type="match status" value="1"/>
</dbReference>
<feature type="domain" description="Hydantoinase B/oxoprolinase" evidence="4">
    <location>
        <begin position="720"/>
        <end position="1236"/>
    </location>
</feature>
<feature type="domain" description="Hydantoinase/oxoprolinase N-terminal" evidence="5">
    <location>
        <begin position="18"/>
        <end position="193"/>
    </location>
</feature>
<accession>A0A437QN17</accession>
<feature type="region of interest" description="Disordered" evidence="2">
    <location>
        <begin position="1227"/>
        <end position="1262"/>
    </location>
</feature>
<feature type="domain" description="Acetophenone carboxylase-like C-terminal" evidence="6">
    <location>
        <begin position="546"/>
        <end position="695"/>
    </location>
</feature>
<dbReference type="InterPro" id="IPR049517">
    <property type="entry name" value="ACX-like_C"/>
</dbReference>
<dbReference type="Pfam" id="PF01968">
    <property type="entry name" value="Hydantoinase_A"/>
    <property type="match status" value="1"/>
</dbReference>
<dbReference type="PANTHER" id="PTHR11365:SF23">
    <property type="entry name" value="HYPOTHETICAL 5-OXOPROLINASE (EUROFUNG)-RELATED"/>
    <property type="match status" value="1"/>
</dbReference>
<comment type="similarity">
    <text evidence="1">Belongs to the oxoprolinase family.</text>
</comment>
<proteinExistence type="inferred from homology"/>
<dbReference type="Pfam" id="PF02538">
    <property type="entry name" value="Hydantoinase_B"/>
    <property type="match status" value="1"/>
</dbReference>
<dbReference type="SUPFAM" id="SSF53067">
    <property type="entry name" value="Actin-like ATPase domain"/>
    <property type="match status" value="1"/>
</dbReference>
<evidence type="ECO:0000259" key="5">
    <source>
        <dbReference type="Pfam" id="PF05378"/>
    </source>
</evidence>
<dbReference type="InterPro" id="IPR003692">
    <property type="entry name" value="Hydantoinase_B"/>
</dbReference>
<gene>
    <name evidence="7" type="ORF">EOI86_11645</name>
</gene>
<dbReference type="GO" id="GO:0006749">
    <property type="term" value="P:glutathione metabolic process"/>
    <property type="evidence" value="ECO:0007669"/>
    <property type="project" value="TreeGrafter"/>
</dbReference>
<dbReference type="InterPro" id="IPR045079">
    <property type="entry name" value="Oxoprolinase-like"/>
</dbReference>
<dbReference type="GO" id="GO:0017168">
    <property type="term" value="F:5-oxoprolinase (ATP-hydrolyzing) activity"/>
    <property type="evidence" value="ECO:0007669"/>
    <property type="project" value="TreeGrafter"/>
</dbReference>
<sequence>MGRPVSKGIVMGEQSRVRLAVDIGGTFTDIVLEAPSGHWTQKVLTTPSNPADGFMTGANAVLERAGIAPSQVDLIIHGTTLATNALIERKGAKTALIVTEGHRDSLEIAYENRFDQYDLYAERPAPLATRDMRWPVVERLDWRGNVLTPLDEASVEAWLPRIEAEGIESLSIGLLHAYANPAHEERVAEIIAKAYPDLPLSLSAQVCPEVREFDRQSTTVANAYVKPLMGRYLADLDKRLAERGFTCPFLMMTSGGSLVTAKTAADFPIRLVESGPAGGAILAAAIAKALGEDSVLSFDMGGTTAKICLIDDGEPLLSRSFEVDRTHRFMKGSGLPVKIPVVEMVEIGAGGGSIASVDALGRIQVGPESAGADPGPACYGRDGNKPTVTDANLLLGRIDPKDFAGGSMQLDVEAAKGAMKRDLGDALSMDASGAALGLIEIVDENMASAARVHAVERGKEIADRTMIAFGGAAPLHAARVAEKLGIDKVVIPGNAGVGSAFGFLLAPVAYEVVRSRYMRLSDFDLSGANELMDEMYAEAEVVVRLGAPDADLVTQRHAFMRYVGQGHEIKVSLPDRPFEASDADALHAAFEKAYSEQYGRVVPGLEVEILTWTLTLSAPSETQLSLSANSESAEVSTGDAYGVRDLLQPGRGDKPAEAGLYRRVDLSAGAELSGPAALVEEQTTTIVPSGFSAVINPMGDIVLTRDADAGAAASDLAEDIRRQVVWDRMISVVEEQAQALIRTAFSTSVREAGDLSAGIFDTDGRMLAQAVTGTPGHVNAMAASVDFFLEKYPIETMAEGDVYLTNDPWMGTGHLFDFTVVTPAFRKGKAVALFASTVHVVDIGGRGFGPDAGQVFEEGLCIPIMKFFDKGTVSEPLMDIVRANVREPVQVVGDLYSLATCNEIGCRRLDEMMADFDLDDLTEIADHVIDTSRAAMLDAIRELPSGVYENSMTVDGYDHPLTLTAKLSTEADGLKVDFDGTSAMSAYGINVPLTYTQAYASFGVRCVVGPKVPNNAGSLGTIHVTAPEGCILNAPRPAAVNIRHVTGQMLPDVVLGCLDKAKPGCAPAEGSSSLWNPMLSGGHGIVGDADYGDATPFTAMIFHSGGTGARPGRDGLSATAFPSGVRCTPVEITETIAPVIFRRKEYRAGSGGEGKYRGGLGQAMEIEHAESAPFAIFALFDRIQNPPRGRAGGEIGSSGQLSLRSGERLRGMGKQIVPAGDALIMLTPGGGGYGPPEERDPGARATDDRFDLTPQRPAAAAE</sequence>
<dbReference type="AlphaFoldDB" id="A0A437QN17"/>
<evidence type="ECO:0000259" key="4">
    <source>
        <dbReference type="Pfam" id="PF02538"/>
    </source>
</evidence>
<protein>
    <submittedName>
        <fullName evidence="7">Methylhydantoinase</fullName>
    </submittedName>
</protein>
<dbReference type="GO" id="GO:0005829">
    <property type="term" value="C:cytosol"/>
    <property type="evidence" value="ECO:0007669"/>
    <property type="project" value="TreeGrafter"/>
</dbReference>
<dbReference type="Proteomes" id="UP000287447">
    <property type="component" value="Unassembled WGS sequence"/>
</dbReference>
<name>A0A437QN17_9PROT</name>
<dbReference type="InterPro" id="IPR002821">
    <property type="entry name" value="Hydantoinase_A"/>
</dbReference>
<comment type="caution">
    <text evidence="7">The sequence shown here is derived from an EMBL/GenBank/DDBJ whole genome shotgun (WGS) entry which is preliminary data.</text>
</comment>
<dbReference type="Pfam" id="PF19278">
    <property type="entry name" value="Hydant_A_C"/>
    <property type="match status" value="1"/>
</dbReference>
<dbReference type="InterPro" id="IPR008040">
    <property type="entry name" value="Hydant_A_N"/>
</dbReference>
<keyword evidence="8" id="KW-1185">Reference proteome</keyword>
<evidence type="ECO:0000256" key="1">
    <source>
        <dbReference type="ARBA" id="ARBA00010403"/>
    </source>
</evidence>
<evidence type="ECO:0000313" key="8">
    <source>
        <dbReference type="Proteomes" id="UP000287447"/>
    </source>
</evidence>
<evidence type="ECO:0000256" key="2">
    <source>
        <dbReference type="SAM" id="MobiDB-lite"/>
    </source>
</evidence>
<dbReference type="Pfam" id="PF05378">
    <property type="entry name" value="Hydant_A_N"/>
    <property type="match status" value="1"/>
</dbReference>
<dbReference type="InterPro" id="IPR043129">
    <property type="entry name" value="ATPase_NBD"/>
</dbReference>
<dbReference type="EMBL" id="SADE01000002">
    <property type="protein sequence ID" value="RVU35902.1"/>
    <property type="molecule type" value="Genomic_DNA"/>
</dbReference>